<feature type="transmembrane region" description="Helical" evidence="11">
    <location>
        <begin position="200"/>
        <end position="221"/>
    </location>
</feature>
<evidence type="ECO:0000256" key="4">
    <source>
        <dbReference type="ARBA" id="ARBA00022692"/>
    </source>
</evidence>
<organism evidence="13 14">
    <name type="scientific">Ensete ventricosum</name>
    <name type="common">Abyssinian banana</name>
    <name type="synonym">Musa ensete</name>
    <dbReference type="NCBI Taxonomy" id="4639"/>
    <lineage>
        <taxon>Eukaryota</taxon>
        <taxon>Viridiplantae</taxon>
        <taxon>Streptophyta</taxon>
        <taxon>Embryophyta</taxon>
        <taxon>Tracheophyta</taxon>
        <taxon>Spermatophyta</taxon>
        <taxon>Magnoliopsida</taxon>
        <taxon>Liliopsida</taxon>
        <taxon>Zingiberales</taxon>
        <taxon>Musaceae</taxon>
        <taxon>Ensete</taxon>
    </lineage>
</organism>
<evidence type="ECO:0000256" key="1">
    <source>
        <dbReference type="ARBA" id="ARBA00004477"/>
    </source>
</evidence>
<dbReference type="AlphaFoldDB" id="A0AAV8QN87"/>
<evidence type="ECO:0000313" key="13">
    <source>
        <dbReference type="EMBL" id="KAJ8478593.1"/>
    </source>
</evidence>
<keyword evidence="7 11" id="KW-1133">Transmembrane helix</keyword>
<dbReference type="PANTHER" id="PTHR13046">
    <property type="entry name" value="PROTEASE U48 CAAX PRENYL PROTEASE RCE1"/>
    <property type="match status" value="1"/>
</dbReference>
<evidence type="ECO:0000256" key="9">
    <source>
        <dbReference type="ARBA" id="ARBA00047280"/>
    </source>
</evidence>
<evidence type="ECO:0000256" key="6">
    <source>
        <dbReference type="ARBA" id="ARBA00022824"/>
    </source>
</evidence>
<evidence type="ECO:0000256" key="8">
    <source>
        <dbReference type="ARBA" id="ARBA00023136"/>
    </source>
</evidence>
<sequence length="402" mass="44062">MLSFFPSIAMVSSYSSSTLKEPRICDPSAAAARVSGTVAAAACAAMAFFYVAILYAPTLILRLPPPTSLDSFMIRRFACAAVSSAASVLACVLLLGLGKLDDLPSILGVLGIRRDHSWQAVAFPLLLTSLLYAGSFVSTSWKLITASKESSENSYGEDGICGQGCRAWVCAYAQNVMAWRNYVVAPFTEELVFRACMIPLLLCGGFVTSSIIFFCPVFFSLAHLNHFLELYYQQRYRFMKAFLIVGFQLGYTVIFGWYASFLFIRTGNLISPIVAHVFCNLMGLPLLSSPGTKGTATVAAAAGVVGFLYLLFPATRPGLYNDLRDGCSCMFALHVFYIVFPDIDSCPIPMLHGMTGLTTIFIHKKHPRLCYCLLPEDGQSNIAQEKLGDQTRQKKKKMAWDV</sequence>
<feature type="transmembrane region" description="Helical" evidence="11">
    <location>
        <begin position="118"/>
        <end position="138"/>
    </location>
</feature>
<evidence type="ECO:0000256" key="10">
    <source>
        <dbReference type="ARBA" id="ARBA00049729"/>
    </source>
</evidence>
<keyword evidence="14" id="KW-1185">Reference proteome</keyword>
<dbReference type="Proteomes" id="UP001222027">
    <property type="component" value="Unassembled WGS sequence"/>
</dbReference>
<dbReference type="InterPro" id="IPR003675">
    <property type="entry name" value="Rce1/LyrA-like_dom"/>
</dbReference>
<dbReference type="PANTHER" id="PTHR13046:SF0">
    <property type="entry name" value="CAAX PRENYL PROTEASE 2"/>
    <property type="match status" value="1"/>
</dbReference>
<dbReference type="GO" id="GO:0005789">
    <property type="term" value="C:endoplasmic reticulum membrane"/>
    <property type="evidence" value="ECO:0007669"/>
    <property type="project" value="UniProtKB-SubCell"/>
</dbReference>
<dbReference type="EC" id="3.4.26.1" evidence="10"/>
<keyword evidence="5" id="KW-0378">Hydrolase</keyword>
<evidence type="ECO:0000256" key="7">
    <source>
        <dbReference type="ARBA" id="ARBA00022989"/>
    </source>
</evidence>
<feature type="transmembrane region" description="Helical" evidence="11">
    <location>
        <begin position="294"/>
        <end position="312"/>
    </location>
</feature>
<accession>A0AAV8QN87</accession>
<feature type="transmembrane region" description="Helical" evidence="11">
    <location>
        <begin position="77"/>
        <end position="98"/>
    </location>
</feature>
<dbReference type="Pfam" id="PF02517">
    <property type="entry name" value="Rce1-like"/>
    <property type="match status" value="1"/>
</dbReference>
<evidence type="ECO:0000256" key="11">
    <source>
        <dbReference type="SAM" id="Phobius"/>
    </source>
</evidence>
<protein>
    <recommendedName>
        <fullName evidence="10">intramembrane prenyl-peptidase Rce1</fullName>
        <ecNumber evidence="10">3.4.26.1</ecNumber>
    </recommendedName>
</protein>
<feature type="transmembrane region" description="Helical" evidence="11">
    <location>
        <begin position="269"/>
        <end position="288"/>
    </location>
</feature>
<evidence type="ECO:0000313" key="14">
    <source>
        <dbReference type="Proteomes" id="UP001222027"/>
    </source>
</evidence>
<evidence type="ECO:0000256" key="5">
    <source>
        <dbReference type="ARBA" id="ARBA00022801"/>
    </source>
</evidence>
<comment type="caution">
    <text evidence="13">The sequence shown here is derived from an EMBL/GenBank/DDBJ whole genome shotgun (WGS) entry which is preliminary data.</text>
</comment>
<keyword evidence="4 11" id="KW-0812">Transmembrane</keyword>
<reference evidence="13 14" key="1">
    <citation type="submission" date="2022-12" db="EMBL/GenBank/DDBJ databases">
        <title>Chromosome-scale assembly of the Ensete ventricosum genome.</title>
        <authorList>
            <person name="Dussert Y."/>
            <person name="Stocks J."/>
            <person name="Wendawek A."/>
            <person name="Woldeyes F."/>
            <person name="Nichols R.A."/>
            <person name="Borrell J.S."/>
        </authorList>
    </citation>
    <scope>NUCLEOTIDE SEQUENCE [LARGE SCALE GENOMIC DNA]</scope>
    <source>
        <strain evidence="14">cv. Maze</strain>
        <tissue evidence="13">Seeds</tissue>
    </source>
</reference>
<feature type="transmembrane region" description="Helical" evidence="11">
    <location>
        <begin position="241"/>
        <end position="264"/>
    </location>
</feature>
<feature type="transmembrane region" description="Helical" evidence="11">
    <location>
        <begin position="36"/>
        <end position="56"/>
    </location>
</feature>
<comment type="similarity">
    <text evidence="2">Belongs to the peptidase U48 family.</text>
</comment>
<dbReference type="EMBL" id="JAQQAF010000006">
    <property type="protein sequence ID" value="KAJ8478593.1"/>
    <property type="molecule type" value="Genomic_DNA"/>
</dbReference>
<keyword evidence="3" id="KW-0645">Protease</keyword>
<evidence type="ECO:0000259" key="12">
    <source>
        <dbReference type="Pfam" id="PF02517"/>
    </source>
</evidence>
<dbReference type="GO" id="GO:0071586">
    <property type="term" value="P:CAAX-box protein processing"/>
    <property type="evidence" value="ECO:0007669"/>
    <property type="project" value="InterPro"/>
</dbReference>
<evidence type="ECO:0000256" key="2">
    <source>
        <dbReference type="ARBA" id="ARBA00006897"/>
    </source>
</evidence>
<dbReference type="GO" id="GO:0004222">
    <property type="term" value="F:metalloendopeptidase activity"/>
    <property type="evidence" value="ECO:0007669"/>
    <property type="project" value="InterPro"/>
</dbReference>
<dbReference type="InterPro" id="IPR039731">
    <property type="entry name" value="Rce1"/>
</dbReference>
<evidence type="ECO:0000256" key="3">
    <source>
        <dbReference type="ARBA" id="ARBA00022670"/>
    </source>
</evidence>
<comment type="catalytic activity">
    <reaction evidence="9">
        <text>Hydrolyzes the peptide bond -P2-(S-farnesyl or geranylgeranyl)C-P1'-P2'-P3'-COOH where P1' and P2' are amino acids with aliphatic sidechains and P3' is any C-terminal residue.</text>
        <dbReference type="EC" id="3.4.26.1"/>
    </reaction>
</comment>
<keyword evidence="6" id="KW-0256">Endoplasmic reticulum</keyword>
<keyword evidence="8 11" id="KW-0472">Membrane</keyword>
<name>A0AAV8QN87_ENSVE</name>
<proteinExistence type="inferred from homology"/>
<comment type="subcellular location">
    <subcellularLocation>
        <location evidence="1">Endoplasmic reticulum membrane</location>
        <topology evidence="1">Multi-pass membrane protein</topology>
    </subcellularLocation>
</comment>
<gene>
    <name evidence="13" type="ORF">OPV22_022320</name>
</gene>
<feature type="domain" description="CAAX prenyl protease 2/Lysostaphin resistance protein A-like" evidence="12">
    <location>
        <begin position="176"/>
        <end position="282"/>
    </location>
</feature>